<dbReference type="GO" id="GO:0009307">
    <property type="term" value="P:DNA restriction-modification system"/>
    <property type="evidence" value="ECO:0007669"/>
    <property type="project" value="UniProtKB-KW"/>
</dbReference>
<comment type="similarity">
    <text evidence="1">Belongs to the type-I restriction system S methylase family.</text>
</comment>
<dbReference type="AlphaFoldDB" id="A0A1Y4MW04"/>
<evidence type="ECO:0000256" key="3">
    <source>
        <dbReference type="ARBA" id="ARBA00023125"/>
    </source>
</evidence>
<dbReference type="CDD" id="cd16961">
    <property type="entry name" value="RMtype1_S_TRD-CR_like"/>
    <property type="match status" value="1"/>
</dbReference>
<evidence type="ECO:0000313" key="6">
    <source>
        <dbReference type="Proteomes" id="UP000196386"/>
    </source>
</evidence>
<reference evidence="6" key="1">
    <citation type="submission" date="2017-04" db="EMBL/GenBank/DDBJ databases">
        <title>Function of individual gut microbiota members based on whole genome sequencing of pure cultures obtained from chicken caecum.</title>
        <authorList>
            <person name="Medvecky M."/>
            <person name="Cejkova D."/>
            <person name="Polansky O."/>
            <person name="Karasova D."/>
            <person name="Kubasova T."/>
            <person name="Cizek A."/>
            <person name="Rychlik I."/>
        </authorList>
    </citation>
    <scope>NUCLEOTIDE SEQUENCE [LARGE SCALE GENOMIC DNA]</scope>
    <source>
        <strain evidence="6">An175</strain>
    </source>
</reference>
<dbReference type="InterPro" id="IPR000055">
    <property type="entry name" value="Restrct_endonuc_typeI_TRD"/>
</dbReference>
<evidence type="ECO:0000256" key="2">
    <source>
        <dbReference type="ARBA" id="ARBA00022747"/>
    </source>
</evidence>
<sequence length="282" mass="31750">MVLQKAIEDLYNRSVNIKQVSQQNYDSAVDMLETTLGISHFPTAAVSIKNFSDSFMKTGRLDSEYYQPKFDALFDALKKFSSKRLGGNNGIVSIKKSIEPGSDAYKDEGIPFIRVRDVSKHEITSPEIYLSHDVVENVKALFPKKDTILFSKDGSVGIAYKLEHDEDIITSGALLHLTVKNTSEVLPDYLTLVLNSPVVQMQAERDSNGAIIQHWKPSEIENVIIPVLDMDKQRELAEMVQKSFALRRQSKQLLEYAKQAVEIAIEQGEDASLAWLKDKVEQ</sequence>
<keyword evidence="3" id="KW-0238">DNA-binding</keyword>
<keyword evidence="2" id="KW-0680">Restriction system</keyword>
<proteinExistence type="inferred from homology"/>
<dbReference type="PANTHER" id="PTHR30408:SF12">
    <property type="entry name" value="TYPE I RESTRICTION ENZYME MJAVIII SPECIFICITY SUBUNIT"/>
    <property type="match status" value="1"/>
</dbReference>
<dbReference type="Pfam" id="PF01420">
    <property type="entry name" value="Methylase_S"/>
    <property type="match status" value="1"/>
</dbReference>
<comment type="caution">
    <text evidence="5">The sequence shown here is derived from an EMBL/GenBank/DDBJ whole genome shotgun (WGS) entry which is preliminary data.</text>
</comment>
<name>A0A1Y4MW04_9FIRM</name>
<dbReference type="EMBL" id="NFKP01000018">
    <property type="protein sequence ID" value="OUP68464.1"/>
    <property type="molecule type" value="Genomic_DNA"/>
</dbReference>
<dbReference type="SUPFAM" id="SSF116734">
    <property type="entry name" value="DNA methylase specificity domain"/>
    <property type="match status" value="1"/>
</dbReference>
<dbReference type="PANTHER" id="PTHR30408">
    <property type="entry name" value="TYPE-1 RESTRICTION ENZYME ECOKI SPECIFICITY PROTEIN"/>
    <property type="match status" value="1"/>
</dbReference>
<gene>
    <name evidence="5" type="ORF">B5F11_13715</name>
</gene>
<dbReference type="Gene3D" id="3.90.220.20">
    <property type="entry name" value="DNA methylase specificity domains"/>
    <property type="match status" value="1"/>
</dbReference>
<dbReference type="GO" id="GO:0003677">
    <property type="term" value="F:DNA binding"/>
    <property type="evidence" value="ECO:0007669"/>
    <property type="project" value="UniProtKB-KW"/>
</dbReference>
<dbReference type="InterPro" id="IPR052021">
    <property type="entry name" value="Type-I_RS_S_subunit"/>
</dbReference>
<evidence type="ECO:0000259" key="4">
    <source>
        <dbReference type="Pfam" id="PF01420"/>
    </source>
</evidence>
<evidence type="ECO:0000313" key="5">
    <source>
        <dbReference type="EMBL" id="OUP68464.1"/>
    </source>
</evidence>
<evidence type="ECO:0000256" key="1">
    <source>
        <dbReference type="ARBA" id="ARBA00010923"/>
    </source>
</evidence>
<feature type="domain" description="Type I restriction modification DNA specificity" evidence="4">
    <location>
        <begin position="100"/>
        <end position="254"/>
    </location>
</feature>
<dbReference type="InterPro" id="IPR044946">
    <property type="entry name" value="Restrct_endonuc_typeI_TRD_sf"/>
</dbReference>
<organism evidence="5 6">
    <name type="scientific">Anaerotruncus colihominis</name>
    <dbReference type="NCBI Taxonomy" id="169435"/>
    <lineage>
        <taxon>Bacteria</taxon>
        <taxon>Bacillati</taxon>
        <taxon>Bacillota</taxon>
        <taxon>Clostridia</taxon>
        <taxon>Eubacteriales</taxon>
        <taxon>Oscillospiraceae</taxon>
        <taxon>Anaerotruncus</taxon>
    </lineage>
</organism>
<accession>A0A1Y4MW04</accession>
<dbReference type="Proteomes" id="UP000196386">
    <property type="component" value="Unassembled WGS sequence"/>
</dbReference>
<protein>
    <recommendedName>
        <fullName evidence="4">Type I restriction modification DNA specificity domain-containing protein</fullName>
    </recommendedName>
</protein>